<proteinExistence type="predicted"/>
<comment type="caution">
    <text evidence="2">The sequence shown here is derived from an EMBL/GenBank/DDBJ whole genome shotgun (WGS) entry which is preliminary data.</text>
</comment>
<dbReference type="Proteomes" id="UP000783863">
    <property type="component" value="Unassembled WGS sequence"/>
</dbReference>
<name>A0A8J8CBL4_9EURY</name>
<dbReference type="EMBL" id="RKLQ01000001">
    <property type="protein sequence ID" value="MBX0302530.1"/>
    <property type="molecule type" value="Genomic_DNA"/>
</dbReference>
<evidence type="ECO:0000313" key="2">
    <source>
        <dbReference type="EMBL" id="MBX0302530.1"/>
    </source>
</evidence>
<dbReference type="RefSeq" id="WP_220586766.1">
    <property type="nucleotide sequence ID" value="NZ_RKLS01000001.1"/>
</dbReference>
<evidence type="ECO:0000256" key="1">
    <source>
        <dbReference type="SAM" id="MobiDB-lite"/>
    </source>
</evidence>
<sequence length="147" mass="16730">MTDSDDTPALGETELSALHEAELGVEWLRRAHGSLVEVHHATGHAMDHLHDAEAMLREAGHTDLADQLREELLPSGAIEDRWTYDLLETFESGILEDVTGYERQVREELADGERHITERRQEKEWKRRASEPSPRDPSERTGDDRGP</sequence>
<keyword evidence="3" id="KW-1185">Reference proteome</keyword>
<gene>
    <name evidence="2" type="ORF">EGD98_02465</name>
</gene>
<evidence type="ECO:0000313" key="3">
    <source>
        <dbReference type="Proteomes" id="UP000783863"/>
    </source>
</evidence>
<accession>A0A8J8CBL4</accession>
<protein>
    <submittedName>
        <fullName evidence="2">Uncharacterized protein</fullName>
    </submittedName>
</protein>
<dbReference type="AlphaFoldDB" id="A0A8J8CBL4"/>
<feature type="region of interest" description="Disordered" evidence="1">
    <location>
        <begin position="109"/>
        <end position="147"/>
    </location>
</feature>
<organism evidence="2 3">
    <name type="scientific">Haloarcula salinisoli</name>
    <dbReference type="NCBI Taxonomy" id="2487746"/>
    <lineage>
        <taxon>Archaea</taxon>
        <taxon>Methanobacteriati</taxon>
        <taxon>Methanobacteriota</taxon>
        <taxon>Stenosarchaea group</taxon>
        <taxon>Halobacteria</taxon>
        <taxon>Halobacteriales</taxon>
        <taxon>Haloarculaceae</taxon>
        <taxon>Haloarcula</taxon>
    </lineage>
</organism>
<reference evidence="2" key="1">
    <citation type="submission" date="2021-06" db="EMBL/GenBank/DDBJ databases">
        <title>Halomicroarcula sp. F24A a new haloarchaeum isolated from saline soil.</title>
        <authorList>
            <person name="Duran-Viseras A."/>
            <person name="Sanchez-Porro C."/>
            <person name="Ventosa A."/>
        </authorList>
    </citation>
    <scope>NUCLEOTIDE SEQUENCE</scope>
    <source>
        <strain evidence="2">F24A</strain>
    </source>
</reference>